<proteinExistence type="predicted"/>
<dbReference type="Proteomes" id="UP000808761">
    <property type="component" value="Unassembled WGS sequence"/>
</dbReference>
<feature type="domain" description="Fibronectin type-III" evidence="1">
    <location>
        <begin position="580"/>
        <end position="670"/>
    </location>
</feature>
<dbReference type="SUPFAM" id="SSF49384">
    <property type="entry name" value="Carbohydrate-binding domain"/>
    <property type="match status" value="1"/>
</dbReference>
<feature type="domain" description="Fibronectin type-III" evidence="1">
    <location>
        <begin position="430"/>
        <end position="547"/>
    </location>
</feature>
<comment type="caution">
    <text evidence="2">The sequence shown here is derived from an EMBL/GenBank/DDBJ whole genome shotgun (WGS) entry which is preliminary data.</text>
</comment>
<evidence type="ECO:0000313" key="2">
    <source>
        <dbReference type="EMBL" id="MBI5078439.1"/>
    </source>
</evidence>
<dbReference type="Gene3D" id="2.60.40.10">
    <property type="entry name" value="Immunoglobulins"/>
    <property type="match status" value="2"/>
</dbReference>
<dbReference type="InterPro" id="IPR003961">
    <property type="entry name" value="FN3_dom"/>
</dbReference>
<evidence type="ECO:0000259" key="1">
    <source>
        <dbReference type="SMART" id="SM00060"/>
    </source>
</evidence>
<dbReference type="SUPFAM" id="SSF49265">
    <property type="entry name" value="Fibronectin type III"/>
    <property type="match status" value="1"/>
</dbReference>
<name>A0A9D6YUW6_UNCSA</name>
<dbReference type="SMART" id="SM00060">
    <property type="entry name" value="FN3"/>
    <property type="match status" value="4"/>
</dbReference>
<accession>A0A9D6YUW6</accession>
<dbReference type="EMBL" id="JACRKR010000013">
    <property type="protein sequence ID" value="MBI5078439.1"/>
    <property type="molecule type" value="Genomic_DNA"/>
</dbReference>
<reference evidence="2" key="1">
    <citation type="submission" date="2020-07" db="EMBL/GenBank/DDBJ databases">
        <title>Huge and variable diversity of episymbiotic CPR bacteria and DPANN archaea in groundwater ecosystems.</title>
        <authorList>
            <person name="He C.Y."/>
            <person name="Keren R."/>
            <person name="Whittaker M."/>
            <person name="Farag I.F."/>
            <person name="Doudna J."/>
            <person name="Cate J.H.D."/>
            <person name="Banfield J.F."/>
        </authorList>
    </citation>
    <scope>NUCLEOTIDE SEQUENCE</scope>
    <source>
        <strain evidence="2">NC_groundwater_1860_Pr3_B-0.1um_51_7</strain>
    </source>
</reference>
<dbReference type="InterPro" id="IPR036116">
    <property type="entry name" value="FN3_sf"/>
</dbReference>
<dbReference type="GO" id="GO:0030246">
    <property type="term" value="F:carbohydrate binding"/>
    <property type="evidence" value="ECO:0007669"/>
    <property type="project" value="InterPro"/>
</dbReference>
<feature type="domain" description="Fibronectin type-III" evidence="1">
    <location>
        <begin position="305"/>
        <end position="407"/>
    </location>
</feature>
<dbReference type="AlphaFoldDB" id="A0A9D6YUW6"/>
<organism evidence="2 3">
    <name type="scientific">Candidatus Saganbacteria bacterium</name>
    <dbReference type="NCBI Taxonomy" id="2575572"/>
    <lineage>
        <taxon>Bacteria</taxon>
        <taxon>Bacillati</taxon>
        <taxon>Saganbacteria</taxon>
    </lineage>
</organism>
<protein>
    <recommendedName>
        <fullName evidence="1">Fibronectin type-III domain-containing protein</fullName>
    </recommendedName>
</protein>
<sequence length="823" mass="87655">MIKKIILMGGLLFLLFDFARADVLISTYKVDGFDSNNLEVGATFKVTVRYQNTTGSSQTIVGAKFYLDYDNTYVDNISESAITDNLAGSLTSKTNPNFTPVNGQVRYQRDAGAGNGLTVANNDTIDCFTLTFHLKQDDNNAGSRAILNWLAPTADNVKLVIAGGGNVSGTVNPFQNATLKTAAAPTFSGLNTVSDPQSGNTLNLDWTTYGNAANDLTDGAATYYSGHDGQHNGQGLRYNIYRGTISPPASKVVSERNSFTYTNTGLDDTVTYYFTVRAQDDCTPSHNEEQNSNILSATPHDYTPPGAPTSFNAAAGDSSIALSWSNPGASDFAGVIIVRKPDGSTPSPSLVSASGNNDGAVYNAGEVLSDGSVVKYKGTGTAFTDTALTNGVNYLYKIYAFDLATNGPPKQQGNNYSSAVSTSGTPGVAPDNVANLRALAGTNSGDITLKWTNPIIDGQGSIVPAKAAGYGGSRIVWTTDYGKWNNITVNSADTDPANYSKAEKLIPNQGDPNQTPSEESAAISSLSTLEVYYFRVFPFNITADIATRAYTSGIQVAAVPMRGTMGTTERLVTVEVEKIDKNVQKTQALGGPLTGEVTLKWVNPLQNFPEYRGAKITYTTNENNWDSLTTAEANVRTVLSTDNPNDSVVFSNLSTAEVYYFKIFAFGGSDPNVVYQSGAGVVGKPSLGWGVIERSVTEEVQMDVTREVSVSIRKKSGGFGVNSIGLPFEPPFMINGRQIETFQQLIDAINSVAGGKVISAVGYWDEENQRLVGATFDGSGNVTYSASGFDANARLKEGKGYYFSVAQDISGLKLTKPGKGRIN</sequence>
<feature type="domain" description="Fibronectin type-III" evidence="1">
    <location>
        <begin position="185"/>
        <end position="285"/>
    </location>
</feature>
<dbReference type="InterPro" id="IPR013783">
    <property type="entry name" value="Ig-like_fold"/>
</dbReference>
<dbReference type="InterPro" id="IPR008965">
    <property type="entry name" value="CBM2/CBM3_carb-bd_dom_sf"/>
</dbReference>
<gene>
    <name evidence="2" type="ORF">HZB08_00245</name>
</gene>
<evidence type="ECO:0000313" key="3">
    <source>
        <dbReference type="Proteomes" id="UP000808761"/>
    </source>
</evidence>
<dbReference type="Gene3D" id="2.60.40.680">
    <property type="match status" value="1"/>
</dbReference>